<gene>
    <name evidence="2" type="ORF">JJB11_25100</name>
</gene>
<evidence type="ECO:0000313" key="3">
    <source>
        <dbReference type="Proteomes" id="UP000630528"/>
    </source>
</evidence>
<protein>
    <recommendedName>
        <fullName evidence="4">SMODS-associating 2TM beta-strand rich effector domain-containing protein</fullName>
    </recommendedName>
</protein>
<comment type="caution">
    <text evidence="2">The sequence shown here is derived from an EMBL/GenBank/DDBJ whole genome shotgun (WGS) entry which is preliminary data.</text>
</comment>
<evidence type="ECO:0008006" key="4">
    <source>
        <dbReference type="Google" id="ProtNLM"/>
    </source>
</evidence>
<reference evidence="2" key="2">
    <citation type="submission" date="2021-01" db="EMBL/GenBank/DDBJ databases">
        <authorList>
            <person name="Kang M."/>
        </authorList>
    </citation>
    <scope>NUCLEOTIDE SEQUENCE</scope>
    <source>
        <strain evidence="2">KACC 17527</strain>
    </source>
</reference>
<keyword evidence="1" id="KW-1133">Transmembrane helix</keyword>
<sequence>MLPFQWLVYYFLFGLVLVFLGMWWFQGRPHYLKKGGKGLFKLFTTLWTTVTIFTLITAAAGKFLWSPLASTRWFSEAVFADVSGDWQGVLQTAAAGQSAGSRSPDPVEVHIEQDFFQLEMSFTSNRHRTDARTIALWPERDAVTRKQRLWYVYEARTPGPLPGDPAVYQGAGFLDVRKNRSGVLLEGLFWTDRNWQRNAHTAGTIRLHAAGVGLPAAAGGVPM</sequence>
<name>A0A934TXN7_9BURK</name>
<accession>A0A934TXN7</accession>
<dbReference type="RefSeq" id="WP_201177955.1">
    <property type="nucleotide sequence ID" value="NZ_JAEPWM010000019.1"/>
</dbReference>
<feature type="transmembrane region" description="Helical" evidence="1">
    <location>
        <begin position="46"/>
        <end position="65"/>
    </location>
</feature>
<keyword evidence="1" id="KW-0812">Transmembrane</keyword>
<feature type="transmembrane region" description="Helical" evidence="1">
    <location>
        <begin position="6"/>
        <end position="25"/>
    </location>
</feature>
<dbReference type="EMBL" id="JAEPWM010000019">
    <property type="protein sequence ID" value="MBK6009390.1"/>
    <property type="molecule type" value="Genomic_DNA"/>
</dbReference>
<proteinExistence type="predicted"/>
<reference evidence="2" key="1">
    <citation type="journal article" date="2012" name="J. Microbiol. Biotechnol.">
        <title>Ramlibacter ginsenosidimutans sp. nov., with ginsenoside-converting activity.</title>
        <authorList>
            <person name="Wang L."/>
            <person name="An D.S."/>
            <person name="Kim S.G."/>
            <person name="Jin F.X."/>
            <person name="Kim S.C."/>
            <person name="Lee S.T."/>
            <person name="Im W.T."/>
        </authorList>
    </citation>
    <scope>NUCLEOTIDE SEQUENCE</scope>
    <source>
        <strain evidence="2">KACC 17527</strain>
    </source>
</reference>
<evidence type="ECO:0000256" key="1">
    <source>
        <dbReference type="SAM" id="Phobius"/>
    </source>
</evidence>
<dbReference type="AlphaFoldDB" id="A0A934TXN7"/>
<dbReference type="Proteomes" id="UP000630528">
    <property type="component" value="Unassembled WGS sequence"/>
</dbReference>
<evidence type="ECO:0000313" key="2">
    <source>
        <dbReference type="EMBL" id="MBK6009390.1"/>
    </source>
</evidence>
<keyword evidence="1" id="KW-0472">Membrane</keyword>
<keyword evidence="3" id="KW-1185">Reference proteome</keyword>
<organism evidence="2 3">
    <name type="scientific">Ramlibacter ginsenosidimutans</name>
    <dbReference type="NCBI Taxonomy" id="502333"/>
    <lineage>
        <taxon>Bacteria</taxon>
        <taxon>Pseudomonadati</taxon>
        <taxon>Pseudomonadota</taxon>
        <taxon>Betaproteobacteria</taxon>
        <taxon>Burkholderiales</taxon>
        <taxon>Comamonadaceae</taxon>
        <taxon>Ramlibacter</taxon>
    </lineage>
</organism>